<dbReference type="Proteomes" id="UP001141327">
    <property type="component" value="Unassembled WGS sequence"/>
</dbReference>
<dbReference type="InterPro" id="IPR036554">
    <property type="entry name" value="GHMP_kinase_C_sf"/>
</dbReference>
<dbReference type="PRINTS" id="PR00959">
    <property type="entry name" value="MEVGALKINASE"/>
</dbReference>
<dbReference type="Pfam" id="PF00288">
    <property type="entry name" value="GHMP_kinases_N"/>
    <property type="match status" value="1"/>
</dbReference>
<proteinExistence type="inferred from homology"/>
<accession>A0ABQ8UHN6</accession>
<dbReference type="SUPFAM" id="SSF55060">
    <property type="entry name" value="GHMP Kinase, C-terminal domain"/>
    <property type="match status" value="1"/>
</dbReference>
<dbReference type="SUPFAM" id="SSF54211">
    <property type="entry name" value="Ribosomal protein S5 domain 2-like"/>
    <property type="match status" value="1"/>
</dbReference>
<keyword evidence="5" id="KW-0067">ATP-binding</keyword>
<dbReference type="InterPro" id="IPR019539">
    <property type="entry name" value="GalKase_N"/>
</dbReference>
<evidence type="ECO:0000313" key="9">
    <source>
        <dbReference type="Proteomes" id="UP001141327"/>
    </source>
</evidence>
<name>A0ABQ8UHN6_9EUKA</name>
<evidence type="ECO:0000259" key="7">
    <source>
        <dbReference type="Pfam" id="PF10509"/>
    </source>
</evidence>
<feature type="domain" description="Galactokinase N-terminal" evidence="7">
    <location>
        <begin position="11"/>
        <end position="59"/>
    </location>
</feature>
<dbReference type="PANTHER" id="PTHR10457">
    <property type="entry name" value="MEVALONATE KINASE/GALACTOKINASE"/>
    <property type="match status" value="1"/>
</dbReference>
<evidence type="ECO:0000313" key="8">
    <source>
        <dbReference type="EMBL" id="KAJ4457941.1"/>
    </source>
</evidence>
<keyword evidence="9" id="KW-1185">Reference proteome</keyword>
<dbReference type="InterPro" id="IPR020568">
    <property type="entry name" value="Ribosomal_Su5_D2-typ_SF"/>
</dbReference>
<evidence type="ECO:0000259" key="6">
    <source>
        <dbReference type="Pfam" id="PF00288"/>
    </source>
</evidence>
<keyword evidence="2" id="KW-0808">Transferase</keyword>
<dbReference type="PROSITE" id="PS00627">
    <property type="entry name" value="GHMP_KINASES_ATP"/>
    <property type="match status" value="1"/>
</dbReference>
<evidence type="ECO:0000256" key="3">
    <source>
        <dbReference type="ARBA" id="ARBA00022741"/>
    </source>
</evidence>
<dbReference type="InterPro" id="IPR006206">
    <property type="entry name" value="Mevalonate/galactokinase"/>
</dbReference>
<dbReference type="PIRSF" id="PIRSF000530">
    <property type="entry name" value="Galactokinase"/>
    <property type="match status" value="1"/>
</dbReference>
<evidence type="ECO:0000256" key="2">
    <source>
        <dbReference type="ARBA" id="ARBA00022679"/>
    </source>
</evidence>
<dbReference type="EMBL" id="JAPMOS010000037">
    <property type="protein sequence ID" value="KAJ4457941.1"/>
    <property type="molecule type" value="Genomic_DNA"/>
</dbReference>
<comment type="similarity">
    <text evidence="1">Belongs to the GHMP kinase family. GalK subfamily.</text>
</comment>
<reference evidence="8" key="1">
    <citation type="journal article" date="2022" name="bioRxiv">
        <title>Genomics of Preaxostyla Flagellates Illuminates Evolutionary Transitions and the Path Towards Mitochondrial Loss.</title>
        <authorList>
            <person name="Novak L.V.F."/>
            <person name="Treitli S.C."/>
            <person name="Pyrih J."/>
            <person name="Halakuc P."/>
            <person name="Pipaliya S.V."/>
            <person name="Vacek V."/>
            <person name="Brzon O."/>
            <person name="Soukal P."/>
            <person name="Eme L."/>
            <person name="Dacks J.B."/>
            <person name="Karnkowska A."/>
            <person name="Elias M."/>
            <person name="Hampl V."/>
        </authorList>
    </citation>
    <scope>NUCLEOTIDE SEQUENCE</scope>
    <source>
        <strain evidence="8">RCP-MX</strain>
    </source>
</reference>
<dbReference type="PANTHER" id="PTHR10457:SF7">
    <property type="entry name" value="GALACTOKINASE-RELATED"/>
    <property type="match status" value="1"/>
</dbReference>
<dbReference type="NCBIfam" id="TIGR00131">
    <property type="entry name" value="gal_kin"/>
    <property type="match status" value="1"/>
</dbReference>
<dbReference type="InterPro" id="IPR014721">
    <property type="entry name" value="Ribsml_uS5_D2-typ_fold_subgr"/>
</dbReference>
<organism evidence="8 9">
    <name type="scientific">Paratrimastix pyriformis</name>
    <dbReference type="NCBI Taxonomy" id="342808"/>
    <lineage>
        <taxon>Eukaryota</taxon>
        <taxon>Metamonada</taxon>
        <taxon>Preaxostyla</taxon>
        <taxon>Paratrimastigidae</taxon>
        <taxon>Paratrimastix</taxon>
    </lineage>
</organism>
<dbReference type="Pfam" id="PF10509">
    <property type="entry name" value="GalKase_gal_bdg"/>
    <property type="match status" value="1"/>
</dbReference>
<sequence length="467" mass="50226">MEALVQQAQATFHAKFNAVPTAGACAPGRVEVLGNHTDYNQGFILASAIDRYTVIVGRKCDSRLASIFSENFSTLEQFDIDEAVHTAVPTSKCLNTPYCTCGCKGTWSKYCRGVVGVMQRDAHVTLGGFQAAIVSNVPAGSGLSSSAALEVATALFLQRLFHPEMRVDKTDVALLCQRAENQWVGVQCGILDQFTAIHSRADHLLFLDCRDLARYEHIPMPRLAGDPCCLVLANTHANHTLVDGMYNRLRESCFGVAAQMQRLISTHPVTHLRDITPEELAAHEAQLPPIDAKRAKHIVTENARVLRCRQALTGAHAAPADAALTKSALGTLGEAMFASHASSRDDFGNSCPELDAMGARGAPLGGGFGGCTVNLVPASRAAPYGEALAAEYAQSAPAPTPPSTRVACTTQHNLAAPLGHGPDGIRSLWWAVTALAPRVSCRLWCPHVCIPPRLLWRDTWWAEPLPQ</sequence>
<dbReference type="Gene3D" id="3.30.70.890">
    <property type="entry name" value="GHMP kinase, C-terminal domain"/>
    <property type="match status" value="1"/>
</dbReference>
<dbReference type="InterPro" id="IPR006204">
    <property type="entry name" value="GHMP_kinase_N_dom"/>
</dbReference>
<protein>
    <submittedName>
        <fullName evidence="8">Galactokinase</fullName>
    </submittedName>
</protein>
<evidence type="ECO:0000256" key="4">
    <source>
        <dbReference type="ARBA" id="ARBA00022777"/>
    </source>
</evidence>
<dbReference type="InterPro" id="IPR006203">
    <property type="entry name" value="GHMP_knse_ATP-bd_CS"/>
</dbReference>
<feature type="domain" description="GHMP kinase N-terminal" evidence="6">
    <location>
        <begin position="110"/>
        <end position="199"/>
    </location>
</feature>
<dbReference type="PRINTS" id="PR00473">
    <property type="entry name" value="GALCTOKINASE"/>
</dbReference>
<comment type="caution">
    <text evidence="8">The sequence shown here is derived from an EMBL/GenBank/DDBJ whole genome shotgun (WGS) entry which is preliminary data.</text>
</comment>
<gene>
    <name evidence="8" type="ORF">PAPYR_6471</name>
</gene>
<evidence type="ECO:0000256" key="5">
    <source>
        <dbReference type="ARBA" id="ARBA00022840"/>
    </source>
</evidence>
<keyword evidence="3" id="KW-0547">Nucleotide-binding</keyword>
<keyword evidence="4" id="KW-0418">Kinase</keyword>
<dbReference type="InterPro" id="IPR000705">
    <property type="entry name" value="Galactokinase"/>
</dbReference>
<evidence type="ECO:0000256" key="1">
    <source>
        <dbReference type="ARBA" id="ARBA00006566"/>
    </source>
</evidence>
<dbReference type="Gene3D" id="3.30.230.10">
    <property type="match status" value="1"/>
</dbReference>